<evidence type="ECO:0000313" key="2">
    <source>
        <dbReference type="Proteomes" id="UP000256690"/>
    </source>
</evidence>
<reference evidence="1 2" key="1">
    <citation type="journal article" date="2018" name="IMA Fungus">
        <title>IMA Genome-F 9: Draft genome sequence of Annulohypoxylon stygium, Aspergillus mulundensis, Berkeleyomyces basicola (syn. Thielaviopsis basicola), Ceratocystis smalleyi, two Cercospora beticola strains, Coleophoma cylindrospora, Fusarium fracticaudum, Phialophora cf. hyalina, and Morchella septimelata.</title>
        <authorList>
            <person name="Wingfield B.D."/>
            <person name="Bills G.F."/>
            <person name="Dong Y."/>
            <person name="Huang W."/>
            <person name="Nel W.J."/>
            <person name="Swalarsk-Parry B.S."/>
            <person name="Vaghefi N."/>
            <person name="Wilken P.M."/>
            <person name="An Z."/>
            <person name="de Beer Z.W."/>
            <person name="De Vos L."/>
            <person name="Chen L."/>
            <person name="Duong T.A."/>
            <person name="Gao Y."/>
            <person name="Hammerbacher A."/>
            <person name="Kikkert J.R."/>
            <person name="Li Y."/>
            <person name="Li H."/>
            <person name="Li K."/>
            <person name="Li Q."/>
            <person name="Liu X."/>
            <person name="Ma X."/>
            <person name="Naidoo K."/>
            <person name="Pethybridge S.J."/>
            <person name="Sun J."/>
            <person name="Steenkamp E.T."/>
            <person name="van der Nest M.A."/>
            <person name="van Wyk S."/>
            <person name="Wingfield M.J."/>
            <person name="Xiong C."/>
            <person name="Yue Q."/>
            <person name="Zhang X."/>
        </authorList>
    </citation>
    <scope>NUCLEOTIDE SEQUENCE [LARGE SCALE GENOMIC DNA]</scope>
    <source>
        <strain evidence="1 2">DSM 5745</strain>
    </source>
</reference>
<dbReference type="RefSeq" id="XP_026600218.1">
    <property type="nucleotide sequence ID" value="XM_026751132.1"/>
</dbReference>
<gene>
    <name evidence="1" type="ORF">DSM5745_09116</name>
</gene>
<organism evidence="1 2">
    <name type="scientific">Aspergillus mulundensis</name>
    <dbReference type="NCBI Taxonomy" id="1810919"/>
    <lineage>
        <taxon>Eukaryota</taxon>
        <taxon>Fungi</taxon>
        <taxon>Dikarya</taxon>
        <taxon>Ascomycota</taxon>
        <taxon>Pezizomycotina</taxon>
        <taxon>Eurotiomycetes</taxon>
        <taxon>Eurotiomycetidae</taxon>
        <taxon>Eurotiales</taxon>
        <taxon>Aspergillaceae</taxon>
        <taxon>Aspergillus</taxon>
        <taxon>Aspergillus subgen. Nidulantes</taxon>
    </lineage>
</organism>
<evidence type="ECO:0000313" key="1">
    <source>
        <dbReference type="EMBL" id="RDW67250.1"/>
    </source>
</evidence>
<accession>A0A3D8R008</accession>
<dbReference type="Proteomes" id="UP000256690">
    <property type="component" value="Unassembled WGS sequence"/>
</dbReference>
<comment type="caution">
    <text evidence="1">The sequence shown here is derived from an EMBL/GenBank/DDBJ whole genome shotgun (WGS) entry which is preliminary data.</text>
</comment>
<protein>
    <submittedName>
        <fullName evidence="1">Uncharacterized protein</fullName>
    </submittedName>
</protein>
<dbReference type="GeneID" id="38119486"/>
<name>A0A3D8R008_9EURO</name>
<proteinExistence type="predicted"/>
<dbReference type="EMBL" id="PVWQ01000012">
    <property type="protein sequence ID" value="RDW67250.1"/>
    <property type="molecule type" value="Genomic_DNA"/>
</dbReference>
<dbReference type="OrthoDB" id="10330805at2759"/>
<keyword evidence="2" id="KW-1185">Reference proteome</keyword>
<sequence>MSSYPVSQEEKDKDRSSKWQIINEEYEFYPSNTSNNDIYMGQLGDHIVSAFSTMAFALPGPIGALASAGISLGWWLVRTDTQSHLQDTTYKLLADNIKKQGLAQEVMDMNLTLKETISWLKDREADFKTPRPELKDLMQTDYLAWLVKQSQPDGVLVSILDKLLSRWTGWYDHDIETTISLAITCFFLCFNRRCWIYANFARQAHTEIAEATVVTPELIAQYNRHIAELRATAHMMRLEIDRRTKEISDKITTMKAARKTSIGPLHQVSGETQTVGYFIDELDFEPSALSMVEPVFTRHWCVRDNTAQKTVKFVEEARLPTGQFLLWSTNYAWQDKRGRGEQLHREYLDRLQRHVDRHFVQAPKILAVCARYLADAEKLMKPAEDLGAPRILNLAPSTTTPSNTQVAYRVVIEQQEGGQAMVKTPWTEWTDTAGFDGQPKLLIGNGAAPADARCHVYRLERKTGDDSVRLADEIAGELVETVQCLGLRIWSDKKAPLAKL</sequence>
<dbReference type="AlphaFoldDB" id="A0A3D8R008"/>